<dbReference type="PANTHER" id="PTHR11362">
    <property type="entry name" value="PHOSPHATIDYLETHANOLAMINE-BINDING PROTEIN"/>
    <property type="match status" value="1"/>
</dbReference>
<name>A0AAD5YX70_9AGAR</name>
<organism evidence="2 3">
    <name type="scientific">Leucocoprinus birnbaumii</name>
    <dbReference type="NCBI Taxonomy" id="56174"/>
    <lineage>
        <taxon>Eukaryota</taxon>
        <taxon>Fungi</taxon>
        <taxon>Dikarya</taxon>
        <taxon>Basidiomycota</taxon>
        <taxon>Agaricomycotina</taxon>
        <taxon>Agaricomycetes</taxon>
        <taxon>Agaricomycetidae</taxon>
        <taxon>Agaricales</taxon>
        <taxon>Agaricineae</taxon>
        <taxon>Agaricaceae</taxon>
        <taxon>Leucocoprinus</taxon>
    </lineage>
</organism>
<dbReference type="AlphaFoldDB" id="A0AAD5YX70"/>
<gene>
    <name evidence="2" type="ORF">NP233_g2548</name>
</gene>
<dbReference type="InterPro" id="IPR035810">
    <property type="entry name" value="PEBP_euk"/>
</dbReference>
<comment type="caution">
    <text evidence="2">The sequence shown here is derived from an EMBL/GenBank/DDBJ whole genome shotgun (WGS) entry which is preliminary data.</text>
</comment>
<evidence type="ECO:0000313" key="2">
    <source>
        <dbReference type="EMBL" id="KAJ3573246.1"/>
    </source>
</evidence>
<accession>A0AAD5YX70</accession>
<reference evidence="2" key="1">
    <citation type="submission" date="2022-07" db="EMBL/GenBank/DDBJ databases">
        <title>Genome Sequence of Leucocoprinus birnbaumii.</title>
        <authorList>
            <person name="Buettner E."/>
        </authorList>
    </citation>
    <scope>NUCLEOTIDE SEQUENCE</scope>
    <source>
        <strain evidence="2">VT141</strain>
    </source>
</reference>
<protein>
    <recommendedName>
        <fullName evidence="4">PEBP-like protein</fullName>
    </recommendedName>
</protein>
<sequence length="205" mass="22817">MSITTDLVTTLSKNEIIPDVLPQSLSETFTPTTIFTVVYPSNVETDLGNTVVRSNVLEEPEVRITPLNAIPGIEGGREKEVRYTLVMTDPDAPSRVEPKYRQWRHWVITGLQIPNVQPQNATEVVYAVKTKAATTPYWPPGPPPGTGLHRYTFLLFEEPEGGVSVPHGAVEYGAKLEERRSWNAMKFADEYGLKLVGANFFLCAE</sequence>
<dbReference type="PANTHER" id="PTHR11362:SF82">
    <property type="entry name" value="PHOSPHATIDYLETHANOLAMINE-BINDING PROTEIN 4"/>
    <property type="match status" value="1"/>
</dbReference>
<evidence type="ECO:0000313" key="3">
    <source>
        <dbReference type="Proteomes" id="UP001213000"/>
    </source>
</evidence>
<dbReference type="CDD" id="cd00866">
    <property type="entry name" value="PEBP_euk"/>
    <property type="match status" value="1"/>
</dbReference>
<dbReference type="Proteomes" id="UP001213000">
    <property type="component" value="Unassembled WGS sequence"/>
</dbReference>
<dbReference type="InterPro" id="IPR001858">
    <property type="entry name" value="Phosphatidylethanolamine-bd_CS"/>
</dbReference>
<proteinExistence type="inferred from homology"/>
<evidence type="ECO:0008006" key="4">
    <source>
        <dbReference type="Google" id="ProtNLM"/>
    </source>
</evidence>
<dbReference type="PROSITE" id="PS01220">
    <property type="entry name" value="PBP"/>
    <property type="match status" value="1"/>
</dbReference>
<keyword evidence="3" id="KW-1185">Reference proteome</keyword>
<dbReference type="InterPro" id="IPR036610">
    <property type="entry name" value="PEBP-like_sf"/>
</dbReference>
<evidence type="ECO:0000256" key="1">
    <source>
        <dbReference type="ARBA" id="ARBA00007091"/>
    </source>
</evidence>
<dbReference type="EMBL" id="JANIEX010000109">
    <property type="protein sequence ID" value="KAJ3573246.1"/>
    <property type="molecule type" value="Genomic_DNA"/>
</dbReference>
<dbReference type="SUPFAM" id="SSF49777">
    <property type="entry name" value="PEBP-like"/>
    <property type="match status" value="1"/>
</dbReference>
<dbReference type="InterPro" id="IPR008914">
    <property type="entry name" value="PEBP"/>
</dbReference>
<dbReference type="Gene3D" id="3.90.280.10">
    <property type="entry name" value="PEBP-like"/>
    <property type="match status" value="1"/>
</dbReference>
<dbReference type="Pfam" id="PF01161">
    <property type="entry name" value="PBP"/>
    <property type="match status" value="1"/>
</dbReference>
<comment type="similarity">
    <text evidence="1">Belongs to the phosphatidylethanolamine-binding protein family.</text>
</comment>